<evidence type="ECO:0000313" key="2">
    <source>
        <dbReference type="Proteomes" id="UP000051913"/>
    </source>
</evidence>
<evidence type="ECO:0000313" key="1">
    <source>
        <dbReference type="EMBL" id="KRR04747.1"/>
    </source>
</evidence>
<organism evidence="1 2">
    <name type="scientific">Bradyrhizobium valentinum</name>
    <dbReference type="NCBI Taxonomy" id="1518501"/>
    <lineage>
        <taxon>Bacteria</taxon>
        <taxon>Pseudomonadati</taxon>
        <taxon>Pseudomonadota</taxon>
        <taxon>Alphaproteobacteria</taxon>
        <taxon>Hyphomicrobiales</taxon>
        <taxon>Nitrobacteraceae</taxon>
        <taxon>Bradyrhizobium</taxon>
    </lineage>
</organism>
<name>A0A0R3KKY4_9BRAD</name>
<sequence length="76" mass="8270">MDFATRHCSLNETVVELDERPAGLTPHQWFDFISGPSMPFQELVGGIGVLRLTRAAVDAFRQENATTSTSEGSTAT</sequence>
<keyword evidence="2" id="KW-1185">Reference proteome</keyword>
<dbReference type="STRING" id="1518501.CQ10_30885"/>
<dbReference type="AlphaFoldDB" id="A0A0R3KKY4"/>
<dbReference type="RefSeq" id="WP_057852089.1">
    <property type="nucleotide sequence ID" value="NZ_LLXX01000122.1"/>
</dbReference>
<protein>
    <submittedName>
        <fullName evidence="1">Uncharacterized protein</fullName>
    </submittedName>
</protein>
<accession>A0A0R3KKY4</accession>
<reference evidence="1 2" key="1">
    <citation type="submission" date="2014-03" db="EMBL/GenBank/DDBJ databases">
        <title>Bradyrhizobium valentinum sp. nov., isolated from effective nodules of Lupinus mariae-josephae, a lupine endemic of basic-lime soils in Eastern Spain.</title>
        <authorList>
            <person name="Duran D."/>
            <person name="Rey L."/>
            <person name="Navarro A."/>
            <person name="Busquets A."/>
            <person name="Imperial J."/>
            <person name="Ruiz-Argueso T."/>
        </authorList>
    </citation>
    <scope>NUCLEOTIDE SEQUENCE [LARGE SCALE GENOMIC DNA]</scope>
    <source>
        <strain evidence="1 2">LmjM3</strain>
    </source>
</reference>
<dbReference type="EMBL" id="LLXX01000122">
    <property type="protein sequence ID" value="KRR04747.1"/>
    <property type="molecule type" value="Genomic_DNA"/>
</dbReference>
<proteinExistence type="predicted"/>
<dbReference type="OrthoDB" id="9812367at2"/>
<comment type="caution">
    <text evidence="1">The sequence shown here is derived from an EMBL/GenBank/DDBJ whole genome shotgun (WGS) entry which is preliminary data.</text>
</comment>
<dbReference type="Proteomes" id="UP000051913">
    <property type="component" value="Unassembled WGS sequence"/>
</dbReference>
<gene>
    <name evidence="1" type="ORF">CP49_18795</name>
</gene>